<dbReference type="InterPro" id="IPR014710">
    <property type="entry name" value="RmlC-like_jellyroll"/>
</dbReference>
<keyword evidence="6" id="KW-1185">Reference proteome</keyword>
<dbReference type="InterPro" id="IPR011051">
    <property type="entry name" value="RmlC_Cupin_sf"/>
</dbReference>
<dbReference type="InterPro" id="IPR052538">
    <property type="entry name" value="Flavonoid_dioxygenase-like"/>
</dbReference>
<accession>A0A0G2Y139</accession>
<dbReference type="EMBL" id="JN036606">
    <property type="protein sequence ID" value="AEJ34859.1"/>
    <property type="molecule type" value="Genomic_DNA"/>
</dbReference>
<dbReference type="Gene3D" id="2.60.120.10">
    <property type="entry name" value="Jelly Rolls"/>
    <property type="match status" value="1"/>
</dbReference>
<dbReference type="GO" id="GO:0016853">
    <property type="term" value="F:isomerase activity"/>
    <property type="evidence" value="ECO:0007669"/>
    <property type="project" value="UniProtKB-KW"/>
</dbReference>
<evidence type="ECO:0000313" key="4">
    <source>
        <dbReference type="EMBL" id="AKI79390.1"/>
    </source>
</evidence>
<evidence type="ECO:0000313" key="3">
    <source>
        <dbReference type="EMBL" id="AEJ34859.1"/>
    </source>
</evidence>
<dbReference type="InterPro" id="IPR013096">
    <property type="entry name" value="Cupin_2"/>
</dbReference>
<dbReference type="EMBL" id="HQ336222">
    <property type="protein sequence ID" value="ADO18299.1"/>
    <property type="molecule type" value="Genomic_DNA"/>
</dbReference>
<dbReference type="PANTHER" id="PTHR43346:SF1">
    <property type="entry name" value="QUERCETIN 2,3-DIOXYGENASE-RELATED"/>
    <property type="match status" value="1"/>
</dbReference>
<dbReference type="Proteomes" id="UP000241474">
    <property type="component" value="Segment"/>
</dbReference>
<dbReference type="Pfam" id="PF07883">
    <property type="entry name" value="Cupin_2"/>
    <property type="match status" value="1"/>
</dbReference>
<reference evidence="2 6" key="2">
    <citation type="journal article" date="2011" name="Virol. J.">
        <title>Breaking the 1000-gene barrier for Mimivirus using ultra-deep genome and transcriptome sequencing.</title>
        <authorList>
            <person name="Legendre M."/>
            <person name="Santini S."/>
            <person name="Rico A."/>
            <person name="Abergel C."/>
            <person name="Claverie J.M."/>
        </authorList>
    </citation>
    <scope>NUCLEOTIDE SEQUENCE [LARGE SCALE GENOMIC DNA]</scope>
</reference>
<sequence length="160" mass="18499">MISNQNQVYVVNVREETLKNPYYRRVIDTSPHQQLVLMSLKPKEDIKFEIHPDNDQHIRIEKGTAIALTGKNKDTKHVLTEGMCIVIPAGTWHQIINSSNTDYLKLYTIYSPADHPPGEIDVRRPQSGGSGSKTGDFKNKYYKYKYKYFKLRSSVPRELN</sequence>
<name>A0A0G2Y139_MIMIV</name>
<dbReference type="CDD" id="cd02223">
    <property type="entry name" value="cupin_Bh2720-like"/>
    <property type="match status" value="1"/>
</dbReference>
<gene>
    <name evidence="2" type="primary">L612</name>
    <name evidence="3" type="ORF">MIMI_L612</name>
</gene>
<dbReference type="Proteomes" id="UP000240552">
    <property type="component" value="Segment"/>
</dbReference>
<dbReference type="EMBL" id="KM982403">
    <property type="protein sequence ID" value="AKI81284.1"/>
    <property type="molecule type" value="Genomic_DNA"/>
</dbReference>
<evidence type="ECO:0000313" key="2">
    <source>
        <dbReference type="EMBL" id="ADO18299.1"/>
    </source>
</evidence>
<evidence type="ECO:0000313" key="7">
    <source>
        <dbReference type="Proteomes" id="UP000240552"/>
    </source>
</evidence>
<keyword evidence="3" id="KW-0413">Isomerase</keyword>
<evidence type="ECO:0000313" key="5">
    <source>
        <dbReference type="EMBL" id="AKI81284.1"/>
    </source>
</evidence>
<dbReference type="Proteomes" id="UP000274448">
    <property type="component" value="Segment"/>
</dbReference>
<dbReference type="Proteomes" id="UP000201519">
    <property type="component" value="Segment"/>
</dbReference>
<dbReference type="KEGG" id="vg:9925252"/>
<dbReference type="PANTHER" id="PTHR43346">
    <property type="entry name" value="LIGAND BINDING DOMAIN PROTEIN, PUTATIVE (AFU_ORTHOLOGUE AFUA_6G14370)-RELATED"/>
    <property type="match status" value="1"/>
</dbReference>
<dbReference type="SUPFAM" id="SSF51182">
    <property type="entry name" value="RmlC-like cupins"/>
    <property type="match status" value="1"/>
</dbReference>
<accession>E3VZA6</accession>
<proteinExistence type="predicted"/>
<dbReference type="EMBL" id="KM982401">
    <property type="protein sequence ID" value="AKI79390.1"/>
    <property type="molecule type" value="Genomic_DNA"/>
</dbReference>
<evidence type="ECO:0000313" key="9">
    <source>
        <dbReference type="Proteomes" id="UP000274448"/>
    </source>
</evidence>
<protein>
    <submittedName>
        <fullName evidence="3">Mannose-6P isomerase</fullName>
    </submittedName>
    <submittedName>
        <fullName evidence="4">Putative cupin rmlC-type domain protein</fullName>
    </submittedName>
    <submittedName>
        <fullName evidence="2">Uncharacterized cupin RmlC-type domain protein</fullName>
    </submittedName>
</protein>
<reference evidence="3 7" key="1">
    <citation type="journal article" date="2011" name="Proc. Natl. Acad. Sci. U.S.A.">
        <title>Mimivirus shows dramatic genome reduction after intraamoebal culture.</title>
        <authorList>
            <person name="Boyer M."/>
            <person name="Azza S."/>
            <person name="Barrassi L."/>
            <person name="Klose T."/>
            <person name="Campocasso A."/>
            <person name="Pagnier I."/>
            <person name="Fournous G."/>
            <person name="Borg A."/>
            <person name="Robert C."/>
            <person name="Zhang X."/>
            <person name="Desnues C."/>
            <person name="Henrissat B."/>
            <person name="Rossmann M.G."/>
            <person name="La Scola B."/>
            <person name="Raoult D."/>
        </authorList>
    </citation>
    <scope>NUCLEOTIDE SEQUENCE [LARGE SCALE GENOMIC DNA]</scope>
    <source>
        <strain evidence="3">M4</strain>
    </source>
</reference>
<evidence type="ECO:0000313" key="6">
    <source>
        <dbReference type="Proteomes" id="UP000201519"/>
    </source>
</evidence>
<dbReference type="GeneID" id="9925252"/>
<evidence type="ECO:0000259" key="1">
    <source>
        <dbReference type="Pfam" id="PF07883"/>
    </source>
</evidence>
<dbReference type="RefSeq" id="YP_003987129.1">
    <property type="nucleotide sequence ID" value="NC_014649.1"/>
</dbReference>
<dbReference type="SMR" id="A0A0G2Y139"/>
<evidence type="ECO:0000313" key="8">
    <source>
        <dbReference type="Proteomes" id="UP000241474"/>
    </source>
</evidence>
<organism evidence="2 6">
    <name type="scientific">Acanthamoeba polyphaga mimivirus</name>
    <name type="common">APMV</name>
    <dbReference type="NCBI Taxonomy" id="212035"/>
    <lineage>
        <taxon>Viruses</taxon>
        <taxon>Varidnaviria</taxon>
        <taxon>Bamfordvirae</taxon>
        <taxon>Nucleocytoviricota</taxon>
        <taxon>Megaviricetes</taxon>
        <taxon>Imitervirales</taxon>
        <taxon>Mimiviridae</taxon>
        <taxon>Megamimivirinae</taxon>
        <taxon>Mimivirus</taxon>
        <taxon>Mimivirus bradfordmassiliense</taxon>
    </lineage>
</organism>
<feature type="domain" description="Cupin type-2" evidence="1">
    <location>
        <begin position="37"/>
        <end position="110"/>
    </location>
</feature>
<dbReference type="OrthoDB" id="20211at10239"/>
<reference evidence="8 9" key="3">
    <citation type="submission" date="2014-10" db="EMBL/GenBank/DDBJ databases">
        <title>Pan-genome analysis of Brazilian lineage A amoebal mimiviruses.</title>
        <authorList>
            <person name="Assis F.L."/>
            <person name="Abrahao J.S."/>
            <person name="Kroon E.G."/>
            <person name="Dornas F.P."/>
            <person name="Andrade K.R."/>
            <person name="Borato P.V.M."/>
            <person name="Pilotto M.R."/>
            <person name="Benamar S."/>
            <person name="LaScola B."/>
            <person name="Colson P."/>
        </authorList>
    </citation>
    <scope>NUCLEOTIDE SEQUENCE [LARGE SCALE GENOMIC DNA]</scope>
    <source>
        <strain evidence="5 9">Amazonia</strain>
        <strain evidence="4 8">Oyster</strain>
    </source>
</reference>
<organismHost>
    <name type="scientific">Acanthamoeba polyphaga</name>
    <name type="common">Amoeba</name>
    <dbReference type="NCBI Taxonomy" id="5757"/>
</organismHost>